<feature type="transmembrane region" description="Helical" evidence="1">
    <location>
        <begin position="99"/>
        <end position="117"/>
    </location>
</feature>
<sequence length="330" mass="36236">MAGTPNHMTVTPHVTLTVRNITVFFSSNCDLPPSQKFALNGLGLIICSVSVLCHAFNLYIFCLWYRKDPFLLYHIFLAVVTALLAVTTAGLPIARHCTWTPIAAIIGRASLNISLVCNRLTLLITLAISIDLALAVTVPIVVVPENLVVFCNRPFALKSELISATFVVLLIAFQVRILTIAVLTKLKLLRVRMTHPLSAASLADSLQQSTNAVRTERALIAHIVWKKLMAGMVVVFMSGFANIFYFLEAIGLVSNLSPLGTSVKFYLSMVLYVYIPFVYLLFYPPFRQVVGELLTPNCRKSSGNDGPFAITNSSRHPGMHSVDVAVDARV</sequence>
<evidence type="ECO:0000256" key="1">
    <source>
        <dbReference type="SAM" id="Phobius"/>
    </source>
</evidence>
<dbReference type="EMBL" id="MTYJ01000478">
    <property type="protein sequence ID" value="OWA54891.1"/>
    <property type="molecule type" value="Genomic_DNA"/>
</dbReference>
<keyword evidence="1" id="KW-0812">Transmembrane</keyword>
<feature type="transmembrane region" description="Helical" evidence="1">
    <location>
        <begin position="228"/>
        <end position="253"/>
    </location>
</feature>
<feature type="transmembrane region" description="Helical" evidence="1">
    <location>
        <begin position="71"/>
        <end position="93"/>
    </location>
</feature>
<keyword evidence="1" id="KW-1133">Transmembrane helix</keyword>
<feature type="transmembrane region" description="Helical" evidence="1">
    <location>
        <begin position="41"/>
        <end position="64"/>
    </location>
</feature>
<feature type="transmembrane region" description="Helical" evidence="1">
    <location>
        <begin position="265"/>
        <end position="283"/>
    </location>
</feature>
<evidence type="ECO:0000313" key="3">
    <source>
        <dbReference type="Proteomes" id="UP000192578"/>
    </source>
</evidence>
<name>A0A9X6RPL7_HYPEX</name>
<accession>A0A9X6RPL7</accession>
<reference evidence="3" key="1">
    <citation type="submission" date="2017-01" db="EMBL/GenBank/DDBJ databases">
        <title>Comparative genomics of anhydrobiosis in the tardigrade Hypsibius dujardini.</title>
        <authorList>
            <person name="Yoshida Y."/>
            <person name="Koutsovoulos G."/>
            <person name="Laetsch D."/>
            <person name="Stevens L."/>
            <person name="Kumar S."/>
            <person name="Horikawa D."/>
            <person name="Ishino K."/>
            <person name="Komine S."/>
            <person name="Tomita M."/>
            <person name="Blaxter M."/>
            <person name="Arakawa K."/>
        </authorList>
    </citation>
    <scope>NUCLEOTIDE SEQUENCE [LARGE SCALE GENOMIC DNA]</scope>
    <source>
        <strain evidence="3">Z151</strain>
    </source>
</reference>
<proteinExistence type="predicted"/>
<feature type="transmembrane region" description="Helical" evidence="1">
    <location>
        <begin position="162"/>
        <end position="183"/>
    </location>
</feature>
<dbReference type="AlphaFoldDB" id="A0A9X6RPL7"/>
<comment type="caution">
    <text evidence="2">The sequence shown here is derived from an EMBL/GenBank/DDBJ whole genome shotgun (WGS) entry which is preliminary data.</text>
</comment>
<feature type="transmembrane region" description="Helical" evidence="1">
    <location>
        <begin position="122"/>
        <end position="142"/>
    </location>
</feature>
<keyword evidence="1" id="KW-0472">Membrane</keyword>
<organism evidence="2 3">
    <name type="scientific">Hypsibius exemplaris</name>
    <name type="common">Freshwater tardigrade</name>
    <dbReference type="NCBI Taxonomy" id="2072580"/>
    <lineage>
        <taxon>Eukaryota</taxon>
        <taxon>Metazoa</taxon>
        <taxon>Ecdysozoa</taxon>
        <taxon>Tardigrada</taxon>
        <taxon>Eutardigrada</taxon>
        <taxon>Parachela</taxon>
        <taxon>Hypsibioidea</taxon>
        <taxon>Hypsibiidae</taxon>
        <taxon>Hypsibius</taxon>
    </lineage>
</organism>
<evidence type="ECO:0000313" key="2">
    <source>
        <dbReference type="EMBL" id="OWA54891.1"/>
    </source>
</evidence>
<gene>
    <name evidence="2" type="ORF">BV898_19283</name>
</gene>
<dbReference type="SUPFAM" id="SSF81321">
    <property type="entry name" value="Family A G protein-coupled receptor-like"/>
    <property type="match status" value="1"/>
</dbReference>
<keyword evidence="3" id="KW-1185">Reference proteome</keyword>
<dbReference type="Proteomes" id="UP000192578">
    <property type="component" value="Unassembled WGS sequence"/>
</dbReference>
<protein>
    <submittedName>
        <fullName evidence="2">Uncharacterized protein</fullName>
    </submittedName>
</protein>